<organism evidence="3 4">
    <name type="scientific">Ascobolus immersus RN42</name>
    <dbReference type="NCBI Taxonomy" id="1160509"/>
    <lineage>
        <taxon>Eukaryota</taxon>
        <taxon>Fungi</taxon>
        <taxon>Dikarya</taxon>
        <taxon>Ascomycota</taxon>
        <taxon>Pezizomycotina</taxon>
        <taxon>Pezizomycetes</taxon>
        <taxon>Pezizales</taxon>
        <taxon>Ascobolaceae</taxon>
        <taxon>Ascobolus</taxon>
    </lineage>
</organism>
<dbReference type="EMBL" id="ML119647">
    <property type="protein sequence ID" value="RPA87161.1"/>
    <property type="molecule type" value="Genomic_DNA"/>
</dbReference>
<gene>
    <name evidence="3" type="ORF">BJ508DRAFT_301274</name>
</gene>
<evidence type="ECO:0000259" key="2">
    <source>
        <dbReference type="Pfam" id="PF06916"/>
    </source>
</evidence>
<dbReference type="STRING" id="1160509.A0A3N4ISH2"/>
<dbReference type="OrthoDB" id="426386at2759"/>
<reference evidence="3 4" key="1">
    <citation type="journal article" date="2018" name="Nat. Ecol. Evol.">
        <title>Pezizomycetes genomes reveal the molecular basis of ectomycorrhizal truffle lifestyle.</title>
        <authorList>
            <person name="Murat C."/>
            <person name="Payen T."/>
            <person name="Noel B."/>
            <person name="Kuo A."/>
            <person name="Morin E."/>
            <person name="Chen J."/>
            <person name="Kohler A."/>
            <person name="Krizsan K."/>
            <person name="Balestrini R."/>
            <person name="Da Silva C."/>
            <person name="Montanini B."/>
            <person name="Hainaut M."/>
            <person name="Levati E."/>
            <person name="Barry K.W."/>
            <person name="Belfiori B."/>
            <person name="Cichocki N."/>
            <person name="Clum A."/>
            <person name="Dockter R.B."/>
            <person name="Fauchery L."/>
            <person name="Guy J."/>
            <person name="Iotti M."/>
            <person name="Le Tacon F."/>
            <person name="Lindquist E.A."/>
            <person name="Lipzen A."/>
            <person name="Malagnac F."/>
            <person name="Mello A."/>
            <person name="Molinier V."/>
            <person name="Miyauchi S."/>
            <person name="Poulain J."/>
            <person name="Riccioni C."/>
            <person name="Rubini A."/>
            <person name="Sitrit Y."/>
            <person name="Splivallo R."/>
            <person name="Traeger S."/>
            <person name="Wang M."/>
            <person name="Zifcakova L."/>
            <person name="Wipf D."/>
            <person name="Zambonelli A."/>
            <person name="Paolocci F."/>
            <person name="Nowrousian M."/>
            <person name="Ottonello S."/>
            <person name="Baldrian P."/>
            <person name="Spatafora J.W."/>
            <person name="Henrissat B."/>
            <person name="Nagy L.G."/>
            <person name="Aury J.M."/>
            <person name="Wincker P."/>
            <person name="Grigoriev I.V."/>
            <person name="Bonfante P."/>
            <person name="Martin F.M."/>
        </authorList>
    </citation>
    <scope>NUCLEOTIDE SEQUENCE [LARGE SCALE GENOMIC DNA]</scope>
    <source>
        <strain evidence="3 4">RN42</strain>
    </source>
</reference>
<dbReference type="PANTHER" id="PTHR21377">
    <property type="entry name" value="PROTEIN FAM210B, MITOCHONDRIAL"/>
    <property type="match status" value="1"/>
</dbReference>
<dbReference type="Proteomes" id="UP000275078">
    <property type="component" value="Unassembled WGS sequence"/>
</dbReference>
<accession>A0A3N4ISH2</accession>
<keyword evidence="4" id="KW-1185">Reference proteome</keyword>
<dbReference type="PANTHER" id="PTHR21377:SF0">
    <property type="entry name" value="PROTEIN FAM210B, MITOCHONDRIAL"/>
    <property type="match status" value="1"/>
</dbReference>
<feature type="domain" description="DUF1279" evidence="2">
    <location>
        <begin position="83"/>
        <end position="191"/>
    </location>
</feature>
<evidence type="ECO:0000256" key="1">
    <source>
        <dbReference type="SAM" id="MobiDB-lite"/>
    </source>
</evidence>
<evidence type="ECO:0000313" key="4">
    <source>
        <dbReference type="Proteomes" id="UP000275078"/>
    </source>
</evidence>
<feature type="region of interest" description="Disordered" evidence="1">
    <location>
        <begin position="59"/>
        <end position="78"/>
    </location>
</feature>
<dbReference type="Pfam" id="PF06916">
    <property type="entry name" value="FAM210A-B_dom"/>
    <property type="match status" value="1"/>
</dbReference>
<sequence>MSQGPLFRLGLSAAFRRTATSFTTTANPILRRSIQTQAQPLLRSPFARSAFRSYRQQTKRQYSSSSSSSSSTPPPSGSLSFTQRLKALSKEYGYTALGVYLLISALDFPVCFVAVRLIGADVVGEYEEAAVGWIRSVLPEGWLKKRETTDEEPVEEGGKKKTSIYTELALAYAVHKSLIFLRVPLTAAVLPKVVQVLRRWGWQVGAKGEGAKLAATTKKALKSKKLKKSD</sequence>
<evidence type="ECO:0000313" key="3">
    <source>
        <dbReference type="EMBL" id="RPA87161.1"/>
    </source>
</evidence>
<dbReference type="GO" id="GO:0005739">
    <property type="term" value="C:mitochondrion"/>
    <property type="evidence" value="ECO:0007669"/>
    <property type="project" value="TreeGrafter"/>
</dbReference>
<dbReference type="AlphaFoldDB" id="A0A3N4ISH2"/>
<proteinExistence type="predicted"/>
<dbReference type="InterPro" id="IPR009688">
    <property type="entry name" value="FAM210A/B-like_dom"/>
</dbReference>
<dbReference type="InterPro" id="IPR045866">
    <property type="entry name" value="FAM210A/B-like"/>
</dbReference>
<protein>
    <recommendedName>
        <fullName evidence="2">DUF1279 domain-containing protein</fullName>
    </recommendedName>
</protein>
<name>A0A3N4ISH2_ASCIM</name>